<dbReference type="AlphaFoldDB" id="A0A0N4U259"/>
<dbReference type="EMBL" id="UYYG01001151">
    <property type="protein sequence ID" value="VDN55123.1"/>
    <property type="molecule type" value="Genomic_DNA"/>
</dbReference>
<dbReference type="Proteomes" id="UP000274756">
    <property type="component" value="Unassembled WGS sequence"/>
</dbReference>
<keyword evidence="3" id="KW-1185">Reference proteome</keyword>
<name>A0A0N4U259_DRAME</name>
<dbReference type="Proteomes" id="UP000038040">
    <property type="component" value="Unplaced"/>
</dbReference>
<reference evidence="1 3" key="2">
    <citation type="submission" date="2018-11" db="EMBL/GenBank/DDBJ databases">
        <authorList>
            <consortium name="Pathogen Informatics"/>
        </authorList>
    </citation>
    <scope>NUCLEOTIDE SEQUENCE [LARGE SCALE GENOMIC DNA]</scope>
</reference>
<reference evidence="4" key="1">
    <citation type="submission" date="2017-02" db="UniProtKB">
        <authorList>
            <consortium name="WormBaseParasite"/>
        </authorList>
    </citation>
    <scope>IDENTIFICATION</scope>
</reference>
<evidence type="ECO:0000313" key="1">
    <source>
        <dbReference type="EMBL" id="VDN55123.1"/>
    </source>
</evidence>
<proteinExistence type="predicted"/>
<sequence length="82" mass="9259">MHGTIYGIIKNLNRMFPPQILHNNGINTIYLMGNSSKPYYKKAIEYYFHGFSFISADFPSTAAYGAAFSVSKYCDNAQKTSM</sequence>
<accession>A0A0N4U259</accession>
<evidence type="ECO:0000313" key="2">
    <source>
        <dbReference type="Proteomes" id="UP000038040"/>
    </source>
</evidence>
<evidence type="ECO:0000313" key="4">
    <source>
        <dbReference type="WBParaSite" id="DME_0000073601-mRNA-1"/>
    </source>
</evidence>
<evidence type="ECO:0000313" key="3">
    <source>
        <dbReference type="Proteomes" id="UP000274756"/>
    </source>
</evidence>
<gene>
    <name evidence="1" type="ORF">DME_LOCUS5096</name>
</gene>
<protein>
    <submittedName>
        <fullName evidence="4">FGGY_C domain-containing protein</fullName>
    </submittedName>
</protein>
<dbReference type="WBParaSite" id="DME_0000073601-mRNA-1">
    <property type="protein sequence ID" value="DME_0000073601-mRNA-1"/>
    <property type="gene ID" value="DME_0000073601"/>
</dbReference>
<organism evidence="2 4">
    <name type="scientific">Dracunculus medinensis</name>
    <name type="common">Guinea worm</name>
    <dbReference type="NCBI Taxonomy" id="318479"/>
    <lineage>
        <taxon>Eukaryota</taxon>
        <taxon>Metazoa</taxon>
        <taxon>Ecdysozoa</taxon>
        <taxon>Nematoda</taxon>
        <taxon>Chromadorea</taxon>
        <taxon>Rhabditida</taxon>
        <taxon>Spirurina</taxon>
        <taxon>Dracunculoidea</taxon>
        <taxon>Dracunculidae</taxon>
        <taxon>Dracunculus</taxon>
    </lineage>
</organism>